<name>A0A4P9UNG6_METBY</name>
<sequence length="331" mass="37703">MPHTLADDQKQSAEHFTRTRKLSLPNLITLVLSLVTSDKSAGVDIHSGEFFKQARRSGCWPEAEAVHRSAVTKARSRLPWSVFTDLLADSVQLAYSLWPESPEYTWHGMTAVAFDGSKYHLPASPELRKAFDPNSGLTFPGKGHYPQCLVPTAFDVFRRLPIARAISPLAEGDEREDVKELLPQLPDRPLVLLFDRGYPSYDLLYYLRDTSPDSAFVFRCPAQSTFKAVENFVQSGRSEAVIWLDTASRIRRKRPGPKSIKLRAVRLESPDGTLSVLLTNLTGSRQYPAESLVELYFRRWRIEEQYRDEKLHLDIEMFHSHSENGIRQELS</sequence>
<dbReference type="GO" id="GO:0003677">
    <property type="term" value="F:DNA binding"/>
    <property type="evidence" value="ECO:0007669"/>
    <property type="project" value="InterPro"/>
</dbReference>
<dbReference type="InterPro" id="IPR002559">
    <property type="entry name" value="Transposase_11"/>
</dbReference>
<accession>A0A4P9UNG6</accession>
<dbReference type="Proteomes" id="UP000305881">
    <property type="component" value="Chromosome"/>
</dbReference>
<dbReference type="PANTHER" id="PTHR37529">
    <property type="entry name" value="TRANSPOSASE INSG FOR INSERTION SEQUENCE ELEMENT IS4-RELATED"/>
    <property type="match status" value="1"/>
</dbReference>
<dbReference type="STRING" id="675511.GCA_000341735_00643"/>
<evidence type="ECO:0000259" key="1">
    <source>
        <dbReference type="Pfam" id="PF01609"/>
    </source>
</evidence>
<dbReference type="GO" id="GO:0006313">
    <property type="term" value="P:DNA transposition"/>
    <property type="evidence" value="ECO:0007669"/>
    <property type="project" value="InterPro"/>
</dbReference>
<dbReference type="GO" id="GO:0004803">
    <property type="term" value="F:transposase activity"/>
    <property type="evidence" value="ECO:0007669"/>
    <property type="project" value="InterPro"/>
</dbReference>
<dbReference type="EMBL" id="CP035467">
    <property type="protein sequence ID" value="QCW82884.1"/>
    <property type="molecule type" value="Genomic_DNA"/>
</dbReference>
<dbReference type="RefSeq" id="WP_138767169.1">
    <property type="nucleotide sequence ID" value="NZ_CP035467.1"/>
</dbReference>
<dbReference type="InterPro" id="IPR047952">
    <property type="entry name" value="Transpos_IS4"/>
</dbReference>
<evidence type="ECO:0000313" key="2">
    <source>
        <dbReference type="EMBL" id="QCW82884.1"/>
    </source>
</evidence>
<reference evidence="3" key="1">
    <citation type="journal article" date="2019" name="J. Bacteriol.">
        <title>A Mutagenic Screen Identifies a TonB-Dependent Receptor Required for the Lanthanide Metal Switch in the Type I Methanotroph 'Methylotuvimicrobium buryatense' 5GB1C.</title>
        <authorList>
            <person name="Groom J.D."/>
            <person name="Ford S.M."/>
            <person name="Pesesky M.W."/>
            <person name="Lidstrom M.E."/>
        </authorList>
    </citation>
    <scope>NUCLEOTIDE SEQUENCE [LARGE SCALE GENOMIC DNA]</scope>
    <source>
        <strain evidence="3">5GB1C</strain>
    </source>
</reference>
<proteinExistence type="predicted"/>
<protein>
    <submittedName>
        <fullName evidence="2">IS4 family transposase</fullName>
    </submittedName>
</protein>
<dbReference type="OrthoDB" id="9796012at2"/>
<evidence type="ECO:0000313" key="3">
    <source>
        <dbReference type="Proteomes" id="UP000305881"/>
    </source>
</evidence>
<dbReference type="KEGG" id="mbur:EQU24_11995"/>
<dbReference type="InterPro" id="IPR012337">
    <property type="entry name" value="RNaseH-like_sf"/>
</dbReference>
<keyword evidence="3" id="KW-1185">Reference proteome</keyword>
<dbReference type="Gene3D" id="3.90.350.10">
    <property type="entry name" value="Transposase Inhibitor Protein From Tn5, Chain A, domain 1"/>
    <property type="match status" value="1"/>
</dbReference>
<gene>
    <name evidence="2" type="ORF">EQU24_11995</name>
</gene>
<dbReference type="SUPFAM" id="SSF53098">
    <property type="entry name" value="Ribonuclease H-like"/>
    <property type="match status" value="1"/>
</dbReference>
<dbReference type="Pfam" id="PF01609">
    <property type="entry name" value="DDE_Tnp_1"/>
    <property type="match status" value="1"/>
</dbReference>
<dbReference type="PANTHER" id="PTHR37529:SF1">
    <property type="entry name" value="TRANSPOSASE INSG FOR INSERTION SEQUENCE ELEMENT IS4-RELATED"/>
    <property type="match status" value="1"/>
</dbReference>
<feature type="domain" description="Transposase IS4-like" evidence="1">
    <location>
        <begin position="140"/>
        <end position="330"/>
    </location>
</feature>
<organism evidence="2 3">
    <name type="scientific">Methylotuvimicrobium buryatense</name>
    <name type="common">Methylomicrobium buryatense</name>
    <dbReference type="NCBI Taxonomy" id="95641"/>
    <lineage>
        <taxon>Bacteria</taxon>
        <taxon>Pseudomonadati</taxon>
        <taxon>Pseudomonadota</taxon>
        <taxon>Gammaproteobacteria</taxon>
        <taxon>Methylococcales</taxon>
        <taxon>Methylococcaceae</taxon>
        <taxon>Methylotuvimicrobium</taxon>
    </lineage>
</organism>
<dbReference type="NCBIfam" id="NF033592">
    <property type="entry name" value="transpos_IS4_1"/>
    <property type="match status" value="1"/>
</dbReference>
<dbReference type="AlphaFoldDB" id="A0A4P9UNG6"/>